<dbReference type="RefSeq" id="NP_984388.2">
    <property type="nucleotide sequence ID" value="NM_209741.2"/>
</dbReference>
<sequence>MSCENEAVAGGMENEETNISQKIFRAIAEVFQAAQSTYAGHRRHTAVLNKIYAKCIDQGLHESFNLYFNKMVAKVLPLKKQETHGDRVIRLVASFISSNEAALRKQREAGGVDERLEQIFGSFVDQLIRFILRGAESRDKNVRYRVTQLLAVVMDSMGEIDEELYELIIWSMQKRVYDKEPNVRVQAIFCLTKLQDDDVGVADGAVDVATQKMMSIIQNDPSAEVRRAAMLNLVDTGTTRNLILERARDVSGVTRRLVYTRILKPMGIDIFRKLDSGVLERLLQWGLEDRDQTVRQACGKLIAFDWLNAIDGDIISLLDKLDVTQSNLAEKVLEAIFEFRRDVITTLKFPTEVWDNFTITTAFLMRCYYSYAVKNQMNDIIEENFPDAAVLSKYLKKYVEMRYTDSSLSDTDRRYLDFIIEQLLRISCEYDFSDEVGRRDMLNLVRNLLFTNRPTEALINIGLMVLKVLSINEKDFITMSVEIITDIRDEDIERQEHADTNRSAQNGPDQDDDAEDERALESFHEAVDNLVHGNDTGSGVHRAEMEERQPVPETLTLCLTLARYMLELVENPLSHNIMISSLIDTLITPAVRNTQGDIRELGVRCLGLCCLLDVDLAAESMYILGMCVSKGNASLKYMALQTIVDIFLVHGCKVVDGEGKVDSISLHKIFYKILKNTDLPECQALAAEGLCKLFLSDVFTDDDLFETLVLSYFSPANSNNEALIQSFAFCLPVYSYSHSTHQHRMARVASDVFLRLSLLWDELQNSSTKNNTSKERMLKPNAILQQLIDWTDPNKLVREDEETIAKAEYQLDFFLDLLKSYYRFERRDVKKMLVTNLSRFKITKNHTSLKIKEVVENLQDILDNDTVDKTCRTCLLGLIEDYKSLVEEIDENMTDRSQHQDNDTSVESHLDSESDDEDMEVATPSEDENIDIDSSCVSHHTLQKDVLNNGNDTSGETVTGHGSSSATVDGSETHESIPRKRNRLEEEEN</sequence>
<evidence type="ECO:0000256" key="8">
    <source>
        <dbReference type="SAM" id="MobiDB-lite"/>
    </source>
</evidence>
<proteinExistence type="inferred from homology"/>
<evidence type="ECO:0000313" key="11">
    <source>
        <dbReference type="Proteomes" id="UP000000591"/>
    </source>
</evidence>
<feature type="compositionally biased region" description="Acidic residues" evidence="8">
    <location>
        <begin position="913"/>
        <end position="931"/>
    </location>
</feature>
<dbReference type="GO" id="GO:0003682">
    <property type="term" value="F:chromatin binding"/>
    <property type="evidence" value="ECO:0007669"/>
    <property type="project" value="EnsemblFungi"/>
</dbReference>
<dbReference type="GO" id="GO:0000796">
    <property type="term" value="C:condensin complex"/>
    <property type="evidence" value="ECO:0007669"/>
    <property type="project" value="EnsemblFungi"/>
</dbReference>
<keyword evidence="4" id="KW-0132">Cell division</keyword>
<keyword evidence="11" id="KW-1185">Reference proteome</keyword>
<name>Q759H3_EREGS</name>
<gene>
    <name evidence="10" type="ORF">AGOS_ADR292W</name>
</gene>
<dbReference type="SUPFAM" id="SSF48371">
    <property type="entry name" value="ARM repeat"/>
    <property type="match status" value="1"/>
</dbReference>
<dbReference type="eggNOG" id="KOG2025">
    <property type="taxonomic scope" value="Eukaryota"/>
</dbReference>
<evidence type="ECO:0000256" key="2">
    <source>
        <dbReference type="ARBA" id="ARBA00006533"/>
    </source>
</evidence>
<evidence type="ECO:0000259" key="9">
    <source>
        <dbReference type="Pfam" id="PF12719"/>
    </source>
</evidence>
<keyword evidence="6" id="KW-0226">DNA condensation</keyword>
<dbReference type="InParanoid" id="Q759H3"/>
<dbReference type="FunCoup" id="Q759H3">
    <property type="interactions" value="265"/>
</dbReference>
<dbReference type="FunFam" id="1.25.10.10:FF:001663">
    <property type="entry name" value="AaceriADR292Wp"/>
    <property type="match status" value="1"/>
</dbReference>
<dbReference type="OMA" id="NHQKNFV"/>
<dbReference type="InterPro" id="IPR011989">
    <property type="entry name" value="ARM-like"/>
</dbReference>
<reference evidence="10 11" key="1">
    <citation type="journal article" date="2004" name="Science">
        <title>The Ashbya gossypii genome as a tool for mapping the ancient Saccharomyces cerevisiae genome.</title>
        <authorList>
            <person name="Dietrich F.S."/>
            <person name="Voegeli S."/>
            <person name="Brachat S."/>
            <person name="Lerch A."/>
            <person name="Gates K."/>
            <person name="Steiner S."/>
            <person name="Mohr C."/>
            <person name="Pohlmann R."/>
            <person name="Luedi P."/>
            <person name="Choi S."/>
            <person name="Wing R.A."/>
            <person name="Flavier A."/>
            <person name="Gaffney T.D."/>
            <person name="Philippsen P."/>
        </authorList>
    </citation>
    <scope>NUCLEOTIDE SEQUENCE [LARGE SCALE GENOMIC DNA]</scope>
    <source>
        <strain evidence="11">ATCC 10895 / CBS 109.51 / FGSC 9923 / NRRL Y-1056</strain>
    </source>
</reference>
<dbReference type="Proteomes" id="UP000000591">
    <property type="component" value="Chromosome IV"/>
</dbReference>
<reference evidence="11" key="2">
    <citation type="journal article" date="2013" name="G3 (Bethesda)">
        <title>Genomes of Ashbya fungi isolated from insects reveal four mating-type loci, numerous translocations, lack of transposons, and distinct gene duplications.</title>
        <authorList>
            <person name="Dietrich F.S."/>
            <person name="Voegeli S."/>
            <person name="Kuo S."/>
            <person name="Philippsen P."/>
        </authorList>
    </citation>
    <scope>GENOME REANNOTATION</scope>
    <source>
        <strain evidence="11">ATCC 10895 / CBS 109.51 / FGSC 9923 / NRRL Y-1056</strain>
    </source>
</reference>
<feature type="region of interest" description="Disordered" evidence="8">
    <location>
        <begin position="893"/>
        <end position="931"/>
    </location>
</feature>
<dbReference type="AlphaFoldDB" id="Q759H3"/>
<dbReference type="GO" id="GO:0051301">
    <property type="term" value="P:cell division"/>
    <property type="evidence" value="ECO:0007669"/>
    <property type="project" value="UniProtKB-KW"/>
</dbReference>
<keyword evidence="5" id="KW-0498">Mitosis</keyword>
<dbReference type="GO" id="GO:0070058">
    <property type="term" value="P:tRNA gene clustering"/>
    <property type="evidence" value="ECO:0007669"/>
    <property type="project" value="EnsemblFungi"/>
</dbReference>
<dbReference type="GO" id="GO:0007130">
    <property type="term" value="P:synaptonemal complex assembly"/>
    <property type="evidence" value="ECO:0007669"/>
    <property type="project" value="EnsemblFungi"/>
</dbReference>
<dbReference type="Pfam" id="PF12719">
    <property type="entry name" value="Cnd3"/>
    <property type="match status" value="1"/>
</dbReference>
<dbReference type="GeneID" id="4620550"/>
<evidence type="ECO:0000313" key="10">
    <source>
        <dbReference type="EMBL" id="AAS52212.2"/>
    </source>
</evidence>
<evidence type="ECO:0000256" key="5">
    <source>
        <dbReference type="ARBA" id="ARBA00022776"/>
    </source>
</evidence>
<dbReference type="HOGENOM" id="CLU_004446_1_1_1"/>
<feature type="compositionally biased region" description="Polar residues" evidence="8">
    <location>
        <begin position="945"/>
        <end position="970"/>
    </location>
</feature>
<dbReference type="GO" id="GO:0070550">
    <property type="term" value="P:rDNA chromatin condensation"/>
    <property type="evidence" value="ECO:0007669"/>
    <property type="project" value="EnsemblFungi"/>
</dbReference>
<dbReference type="STRING" id="284811.Q759H3"/>
<dbReference type="InterPro" id="IPR025977">
    <property type="entry name" value="Cnd3_C"/>
</dbReference>
<evidence type="ECO:0000256" key="3">
    <source>
        <dbReference type="ARBA" id="ARBA00022454"/>
    </source>
</evidence>
<dbReference type="GO" id="GO:0007076">
    <property type="term" value="P:mitotic chromosome condensation"/>
    <property type="evidence" value="ECO:0000318"/>
    <property type="project" value="GO_Central"/>
</dbReference>
<dbReference type="EMBL" id="AE016817">
    <property type="protein sequence ID" value="AAS52212.2"/>
    <property type="molecule type" value="Genomic_DNA"/>
</dbReference>
<organism evidence="10 11">
    <name type="scientific">Eremothecium gossypii (strain ATCC 10895 / CBS 109.51 / FGSC 9923 / NRRL Y-1056)</name>
    <name type="common">Yeast</name>
    <name type="synonym">Ashbya gossypii</name>
    <dbReference type="NCBI Taxonomy" id="284811"/>
    <lineage>
        <taxon>Eukaryota</taxon>
        <taxon>Fungi</taxon>
        <taxon>Dikarya</taxon>
        <taxon>Ascomycota</taxon>
        <taxon>Saccharomycotina</taxon>
        <taxon>Saccharomycetes</taxon>
        <taxon>Saccharomycetales</taxon>
        <taxon>Saccharomycetaceae</taxon>
        <taxon>Eremothecium</taxon>
    </lineage>
</organism>
<dbReference type="GO" id="GO:0000793">
    <property type="term" value="C:condensed chromosome"/>
    <property type="evidence" value="ECO:0000318"/>
    <property type="project" value="GO_Central"/>
</dbReference>
<evidence type="ECO:0000256" key="6">
    <source>
        <dbReference type="ARBA" id="ARBA00023067"/>
    </source>
</evidence>
<dbReference type="PANTHER" id="PTHR14418:SF5">
    <property type="entry name" value="CONDENSIN COMPLEX SUBUNIT 3"/>
    <property type="match status" value="1"/>
</dbReference>
<dbReference type="GO" id="GO:1903342">
    <property type="term" value="P:negative regulation of meiotic DNA double-strand break formation"/>
    <property type="evidence" value="ECO:0007669"/>
    <property type="project" value="EnsemblFungi"/>
</dbReference>
<feature type="region of interest" description="Disordered" evidence="8">
    <location>
        <begin position="945"/>
        <end position="989"/>
    </location>
</feature>
<evidence type="ECO:0000256" key="1">
    <source>
        <dbReference type="ARBA" id="ARBA00004286"/>
    </source>
</evidence>
<dbReference type="GO" id="GO:0051307">
    <property type="term" value="P:meiotic chromosome separation"/>
    <property type="evidence" value="ECO:0007669"/>
    <property type="project" value="EnsemblFungi"/>
</dbReference>
<keyword evidence="7" id="KW-0131">Cell cycle</keyword>
<protein>
    <submittedName>
        <fullName evidence="10">ADR292Wp</fullName>
    </submittedName>
</protein>
<feature type="compositionally biased region" description="Basic and acidic residues" evidence="8">
    <location>
        <begin position="893"/>
        <end position="912"/>
    </location>
</feature>
<dbReference type="InterPro" id="IPR027165">
    <property type="entry name" value="CND3"/>
</dbReference>
<keyword evidence="3" id="KW-0158">Chromosome</keyword>
<dbReference type="KEGG" id="ago:AGOS_ADR292W"/>
<dbReference type="Gene3D" id="1.25.10.10">
    <property type="entry name" value="Leucine-rich Repeat Variant"/>
    <property type="match status" value="1"/>
</dbReference>
<dbReference type="PANTHER" id="PTHR14418">
    <property type="entry name" value="CONDENSIN COMPLEX SUBUNIT 3-RELATED"/>
    <property type="match status" value="1"/>
</dbReference>
<comment type="subcellular location">
    <subcellularLocation>
        <location evidence="1">Chromosome</location>
    </subcellularLocation>
</comment>
<feature type="domain" description="Nuclear condensin complex subunit 3 C-terminal" evidence="9">
    <location>
        <begin position="558"/>
        <end position="842"/>
    </location>
</feature>
<evidence type="ECO:0000256" key="7">
    <source>
        <dbReference type="ARBA" id="ARBA00023306"/>
    </source>
</evidence>
<dbReference type="InterPro" id="IPR016024">
    <property type="entry name" value="ARM-type_fold"/>
</dbReference>
<feature type="region of interest" description="Disordered" evidence="8">
    <location>
        <begin position="496"/>
        <end position="518"/>
    </location>
</feature>
<dbReference type="OrthoDB" id="27187at2759"/>
<comment type="similarity">
    <text evidence="2">Belongs to the CND3 (condensin subunit 3) family.</text>
</comment>
<evidence type="ECO:0000256" key="4">
    <source>
        <dbReference type="ARBA" id="ARBA00022618"/>
    </source>
</evidence>
<accession>Q759H3</accession>
<dbReference type="GO" id="GO:0010032">
    <property type="term" value="P:meiotic chromosome condensation"/>
    <property type="evidence" value="ECO:0007669"/>
    <property type="project" value="EnsemblFungi"/>
</dbReference>